<dbReference type="InterPro" id="IPR015422">
    <property type="entry name" value="PyrdxlP-dep_Trfase_small"/>
</dbReference>
<evidence type="ECO:0000259" key="3">
    <source>
        <dbReference type="Pfam" id="PF00266"/>
    </source>
</evidence>
<dbReference type="InterPro" id="IPR015421">
    <property type="entry name" value="PyrdxlP-dep_Trfase_major"/>
</dbReference>
<organism evidence="4 5">
    <name type="scientific">Anaerococcus kampingae</name>
    <dbReference type="NCBI Taxonomy" id="3115614"/>
    <lineage>
        <taxon>Bacteria</taxon>
        <taxon>Bacillati</taxon>
        <taxon>Bacillota</taxon>
        <taxon>Tissierellia</taxon>
        <taxon>Tissierellales</taxon>
        <taxon>Peptoniphilaceae</taxon>
        <taxon>Anaerococcus</taxon>
    </lineage>
</organism>
<dbReference type="PIRSF" id="PIRSF005572">
    <property type="entry name" value="NifS"/>
    <property type="match status" value="1"/>
</dbReference>
<dbReference type="Proteomes" id="UP001637994">
    <property type="component" value="Unassembled WGS sequence"/>
</dbReference>
<name>A0ABW9MDM6_9FIRM</name>
<keyword evidence="5" id="KW-1185">Reference proteome</keyword>
<dbReference type="InterPro" id="IPR015424">
    <property type="entry name" value="PyrdxlP-dep_Trfase"/>
</dbReference>
<dbReference type="Gene3D" id="3.40.640.10">
    <property type="entry name" value="Type I PLP-dependent aspartate aminotransferase-like (Major domain)"/>
    <property type="match status" value="1"/>
</dbReference>
<dbReference type="EMBL" id="JBGMEF010000018">
    <property type="protein sequence ID" value="MFO3667024.1"/>
    <property type="molecule type" value="Genomic_DNA"/>
</dbReference>
<dbReference type="RefSeq" id="WP_410035498.1">
    <property type="nucleotide sequence ID" value="NZ_JBGMEF010000018.1"/>
</dbReference>
<gene>
    <name evidence="4" type="ORF">ACCQ42_04495</name>
</gene>
<dbReference type="InterPro" id="IPR000192">
    <property type="entry name" value="Aminotrans_V_dom"/>
</dbReference>
<feature type="domain" description="Aminotransferase class V" evidence="3">
    <location>
        <begin position="2"/>
        <end position="352"/>
    </location>
</feature>
<evidence type="ECO:0000313" key="4">
    <source>
        <dbReference type="EMBL" id="MFO3667024.1"/>
    </source>
</evidence>
<sequence length="369" mass="41479">MIYLDNAATTKMYDEAIKAYVKAQEETFANPSALHSFGMEAENLIKKSRKYIASVISSAESEVFFTKSASESNNIAIKSFDGVALTSKIEHSSVYEAFKKSDFDKVIYLDNDKYGFIDLNDLKKQLKNDISFVSIIYVNNEIGCIQDIRKISEIIKSYNKNIILHVDATQALGKINCDVKSLGVDMMSFSAHKFHGPKQMGGLYIKKDITAKVKPILDGGYQEIISSGTSDAPSIYAMAIALRKQIEANEYEYIKEINLYFRSLIKDSIDDYYIISPEENCSAYILDVAFANIKAEVLLHMLEEEEIYVSSGSACSKGDDSRILSAIDLDEKYMDGAIRFSFSGEISKEDLDFTIDILKRSIELIRMVI</sequence>
<protein>
    <submittedName>
        <fullName evidence="4">Cysteine desulfurase family protein</fullName>
    </submittedName>
</protein>
<dbReference type="Gene3D" id="1.10.260.50">
    <property type="match status" value="1"/>
</dbReference>
<accession>A0ABW9MDM6</accession>
<evidence type="ECO:0000256" key="2">
    <source>
        <dbReference type="ARBA" id="ARBA00022898"/>
    </source>
</evidence>
<reference evidence="4 5" key="1">
    <citation type="journal article" date="2025" name="Anaerobe">
        <title>Description of Anaerococcus kampingiae sp. nov., Anaerococcus groningensis sp. nov., Anaerococcus martiniensis sp. nov., and Anaerococcus cruorum sp. nov., isolated from human clinical specimens.</title>
        <authorList>
            <person name="Boiten K.E."/>
            <person name="Meijer J."/>
            <person name="van Wezel E.M."/>
            <person name="Veloo A.C.M."/>
        </authorList>
    </citation>
    <scope>NUCLEOTIDE SEQUENCE [LARGE SCALE GENOMIC DNA]</scope>
    <source>
        <strain evidence="4 5">ENR0874</strain>
    </source>
</reference>
<dbReference type="PANTHER" id="PTHR11601:SF50">
    <property type="entry name" value="CYSTEINE DESULFURASE ISCS 2-RELATED"/>
    <property type="match status" value="1"/>
</dbReference>
<comment type="cofactor">
    <cofactor evidence="1">
        <name>pyridoxal 5'-phosphate</name>
        <dbReference type="ChEBI" id="CHEBI:597326"/>
    </cofactor>
</comment>
<dbReference type="PANTHER" id="PTHR11601">
    <property type="entry name" value="CYSTEINE DESULFURYLASE FAMILY MEMBER"/>
    <property type="match status" value="1"/>
</dbReference>
<comment type="caution">
    <text evidence="4">The sequence shown here is derived from an EMBL/GenBank/DDBJ whole genome shotgun (WGS) entry which is preliminary data.</text>
</comment>
<dbReference type="Pfam" id="PF00266">
    <property type="entry name" value="Aminotran_5"/>
    <property type="match status" value="1"/>
</dbReference>
<dbReference type="InterPro" id="IPR016454">
    <property type="entry name" value="Cysteine_dSase"/>
</dbReference>
<dbReference type="SUPFAM" id="SSF53383">
    <property type="entry name" value="PLP-dependent transferases"/>
    <property type="match status" value="1"/>
</dbReference>
<dbReference type="Gene3D" id="3.90.1150.10">
    <property type="entry name" value="Aspartate Aminotransferase, domain 1"/>
    <property type="match status" value="1"/>
</dbReference>
<keyword evidence="2" id="KW-0663">Pyridoxal phosphate</keyword>
<evidence type="ECO:0000313" key="5">
    <source>
        <dbReference type="Proteomes" id="UP001637994"/>
    </source>
</evidence>
<proteinExistence type="predicted"/>
<evidence type="ECO:0000256" key="1">
    <source>
        <dbReference type="ARBA" id="ARBA00001933"/>
    </source>
</evidence>